<feature type="domain" description="Glucose-methanol-choline oxidoreductase N-terminal" evidence="7">
    <location>
        <begin position="84"/>
        <end position="107"/>
    </location>
</feature>
<dbReference type="Gene3D" id="3.50.50.60">
    <property type="entry name" value="FAD/NAD(P)-binding domain"/>
    <property type="match status" value="1"/>
</dbReference>
<protein>
    <submittedName>
        <fullName evidence="8">Choline dehydrogenase</fullName>
    </submittedName>
</protein>
<keyword evidence="3 6" id="KW-0285">Flavoprotein</keyword>
<dbReference type="PIRSF" id="PIRSF000137">
    <property type="entry name" value="Alcohol_oxidase"/>
    <property type="match status" value="1"/>
</dbReference>
<dbReference type="Proteomes" id="UP000400924">
    <property type="component" value="Unassembled WGS sequence"/>
</dbReference>
<accession>A0A5N8X8L0</accession>
<evidence type="ECO:0000256" key="3">
    <source>
        <dbReference type="ARBA" id="ARBA00022630"/>
    </source>
</evidence>
<comment type="caution">
    <text evidence="8">The sequence shown here is derived from an EMBL/GenBank/DDBJ whole genome shotgun (WGS) entry which is preliminary data.</text>
</comment>
<feature type="binding site" evidence="5">
    <location>
        <position position="224"/>
    </location>
    <ligand>
        <name>FAD</name>
        <dbReference type="ChEBI" id="CHEBI:57692"/>
    </ligand>
</feature>
<dbReference type="InterPro" id="IPR012132">
    <property type="entry name" value="GMC_OxRdtase"/>
</dbReference>
<comment type="cofactor">
    <cofactor evidence="1 5">
        <name>FAD</name>
        <dbReference type="ChEBI" id="CHEBI:57692"/>
    </cofactor>
</comment>
<evidence type="ECO:0000256" key="2">
    <source>
        <dbReference type="ARBA" id="ARBA00010790"/>
    </source>
</evidence>
<organism evidence="8 9">
    <name type="scientific">Streptomyces spongiae</name>
    <dbReference type="NCBI Taxonomy" id="565072"/>
    <lineage>
        <taxon>Bacteria</taxon>
        <taxon>Bacillati</taxon>
        <taxon>Actinomycetota</taxon>
        <taxon>Actinomycetes</taxon>
        <taxon>Kitasatosporales</taxon>
        <taxon>Streptomycetaceae</taxon>
        <taxon>Streptomyces</taxon>
    </lineage>
</organism>
<dbReference type="GO" id="GO:0050660">
    <property type="term" value="F:flavin adenine dinucleotide binding"/>
    <property type="evidence" value="ECO:0007669"/>
    <property type="project" value="InterPro"/>
</dbReference>
<dbReference type="SUPFAM" id="SSF51905">
    <property type="entry name" value="FAD/NAD(P)-binding domain"/>
    <property type="match status" value="1"/>
</dbReference>
<comment type="similarity">
    <text evidence="2 6">Belongs to the GMC oxidoreductase family.</text>
</comment>
<dbReference type="EMBL" id="VJZC01000002">
    <property type="protein sequence ID" value="MPY55752.1"/>
    <property type="molecule type" value="Genomic_DNA"/>
</dbReference>
<feature type="binding site" evidence="5">
    <location>
        <position position="86"/>
    </location>
    <ligand>
        <name>FAD</name>
        <dbReference type="ChEBI" id="CHEBI:57692"/>
    </ligand>
</feature>
<evidence type="ECO:0000256" key="5">
    <source>
        <dbReference type="PIRSR" id="PIRSR000137-2"/>
    </source>
</evidence>
<dbReference type="InterPro" id="IPR000172">
    <property type="entry name" value="GMC_OxRdtase_N"/>
</dbReference>
<dbReference type="PANTHER" id="PTHR11552:SF147">
    <property type="entry name" value="CHOLINE DEHYDROGENASE, MITOCHONDRIAL"/>
    <property type="match status" value="1"/>
</dbReference>
<gene>
    <name evidence="8" type="ORF">FNH08_00665</name>
</gene>
<keyword evidence="4 5" id="KW-0274">FAD</keyword>
<dbReference type="InterPro" id="IPR007867">
    <property type="entry name" value="GMC_OxRtase_C"/>
</dbReference>
<dbReference type="PANTHER" id="PTHR11552">
    <property type="entry name" value="GLUCOSE-METHANOL-CHOLINE GMC OXIDOREDUCTASE"/>
    <property type="match status" value="1"/>
</dbReference>
<dbReference type="AlphaFoldDB" id="A0A5N8X8L0"/>
<dbReference type="PROSITE" id="PS00623">
    <property type="entry name" value="GMC_OXRED_1"/>
    <property type="match status" value="1"/>
</dbReference>
<dbReference type="InterPro" id="IPR036188">
    <property type="entry name" value="FAD/NAD-bd_sf"/>
</dbReference>
<evidence type="ECO:0000313" key="9">
    <source>
        <dbReference type="Proteomes" id="UP000400924"/>
    </source>
</evidence>
<evidence type="ECO:0000256" key="6">
    <source>
        <dbReference type="RuleBase" id="RU003968"/>
    </source>
</evidence>
<dbReference type="OrthoDB" id="9785276at2"/>
<reference evidence="8 9" key="1">
    <citation type="submission" date="2019-07" db="EMBL/GenBank/DDBJ databases">
        <title>New species of Amycolatopsis and Streptomyces.</title>
        <authorList>
            <person name="Duangmal K."/>
            <person name="Teo W.F.A."/>
            <person name="Lipun K."/>
        </authorList>
    </citation>
    <scope>NUCLEOTIDE SEQUENCE [LARGE SCALE GENOMIC DNA]</scope>
    <source>
        <strain evidence="8 9">NBRC 106415</strain>
    </source>
</reference>
<dbReference type="Pfam" id="PF00732">
    <property type="entry name" value="GMC_oxred_N"/>
    <property type="match status" value="1"/>
</dbReference>
<evidence type="ECO:0000313" key="8">
    <source>
        <dbReference type="EMBL" id="MPY55752.1"/>
    </source>
</evidence>
<dbReference type="Gene3D" id="3.30.560.10">
    <property type="entry name" value="Glucose Oxidase, domain 3"/>
    <property type="match status" value="1"/>
</dbReference>
<evidence type="ECO:0000256" key="1">
    <source>
        <dbReference type="ARBA" id="ARBA00001974"/>
    </source>
</evidence>
<sequence length="511" mass="54660">MAEQAPVEHDYLVVGAGSAGSVVVRRLLDRGHSVHVVEAGPADDDERVHSPQGWPLLFQSELDWAAMTVPQRHANDRTLFWPRGKVLGGSSSLNGMIYIRGHRGDYDAWAYSGCPGWDWDSVLPLFKRSEDHVDGESDWHGEGGPLPVSRITDPHPTTTAFVEAAVALGHEPTDDFNGERMTGVGLNHATIRDGRRMSAWQSFVAPVLGRSGHPKLTVTTGARVHRVLLDGGRAIGVEYAAGGALRQAYATAEVVLSAGVIGSAQTLLLSGIGPAGHLREVGVDVTADLSGVGENLHDHLLVSNVYEASRPLPPGKANLLEGQLYTSTDPRRSGPDLQPLFLHLVYPAESYPVPEHGYTIAPGIVRPQSRGTLRLASGDPEAAPLLDPNVLAERYDLEALVDAVELCREIGGQAAFDGWRKAEVAPGPEARTRDDLRAYVRRAVGTYHHQVGTCRMGQDALSVVDPDLRVYGVEGLRVADASIMPSIPSGNTNAPSIMIGEKAADLLLAAS</sequence>
<proteinExistence type="inferred from homology"/>
<dbReference type="GO" id="GO:0016614">
    <property type="term" value="F:oxidoreductase activity, acting on CH-OH group of donors"/>
    <property type="evidence" value="ECO:0007669"/>
    <property type="project" value="InterPro"/>
</dbReference>
<dbReference type="Pfam" id="PF05199">
    <property type="entry name" value="GMC_oxred_C"/>
    <property type="match status" value="1"/>
</dbReference>
<evidence type="ECO:0000259" key="7">
    <source>
        <dbReference type="PROSITE" id="PS00623"/>
    </source>
</evidence>
<dbReference type="SUPFAM" id="SSF54373">
    <property type="entry name" value="FAD-linked reductases, C-terminal domain"/>
    <property type="match status" value="1"/>
</dbReference>
<keyword evidence="9" id="KW-1185">Reference proteome</keyword>
<name>A0A5N8X8L0_9ACTN</name>
<feature type="binding site" evidence="5">
    <location>
        <position position="447"/>
    </location>
    <ligand>
        <name>substrate</name>
    </ligand>
</feature>
<dbReference type="RefSeq" id="WP_152769234.1">
    <property type="nucleotide sequence ID" value="NZ_VJZC01000002.1"/>
</dbReference>
<evidence type="ECO:0000256" key="4">
    <source>
        <dbReference type="ARBA" id="ARBA00022827"/>
    </source>
</evidence>